<dbReference type="RefSeq" id="WP_192776393.1">
    <property type="nucleotide sequence ID" value="NZ_BAAASY010000012.1"/>
</dbReference>
<evidence type="ECO:0000256" key="4">
    <source>
        <dbReference type="PROSITE-ProRule" id="PRU00335"/>
    </source>
</evidence>
<dbReference type="InterPro" id="IPR050109">
    <property type="entry name" value="HTH-type_TetR-like_transc_reg"/>
</dbReference>
<evidence type="ECO:0000256" key="3">
    <source>
        <dbReference type="ARBA" id="ARBA00023163"/>
    </source>
</evidence>
<name>A0ABR9KHK8_9ACTN</name>
<reference evidence="6 7" key="1">
    <citation type="submission" date="2020-10" db="EMBL/GenBank/DDBJ databases">
        <title>Sequencing the genomes of 1000 actinobacteria strains.</title>
        <authorList>
            <person name="Klenk H.-P."/>
        </authorList>
    </citation>
    <scope>NUCLEOTIDE SEQUENCE [LARGE SCALE GENOMIC DNA]</scope>
    <source>
        <strain evidence="6 7">DSM 43748</strain>
    </source>
</reference>
<sequence length="200" mass="21513">MKDDTGLRARKKARTRRALVTGAMRLFAQKGYEQTTLAEIAASAEVSTRTFFSYFAGKEDVVFFDTEERLSETLAIAGRRLPGESVTALLARAVEAGAKWEDDLAAERFHLITAVPALQARALHLLFDSQRRLAEALCAAYPDELDPVAAAAAVGSMVGAAKLAAVMTLSRGEDREAAWTAARRAIEIAANGLDSLGIRS</sequence>
<accession>A0ABR9KHK8</accession>
<feature type="DNA-binding region" description="H-T-H motif" evidence="4">
    <location>
        <begin position="36"/>
        <end position="55"/>
    </location>
</feature>
<dbReference type="PROSITE" id="PS50977">
    <property type="entry name" value="HTH_TETR_2"/>
    <property type="match status" value="1"/>
</dbReference>
<dbReference type="PANTHER" id="PTHR30055:SF234">
    <property type="entry name" value="HTH-TYPE TRANSCRIPTIONAL REGULATOR BETI"/>
    <property type="match status" value="1"/>
</dbReference>
<dbReference type="PRINTS" id="PR00455">
    <property type="entry name" value="HTHTETR"/>
</dbReference>
<dbReference type="Proteomes" id="UP000661607">
    <property type="component" value="Unassembled WGS sequence"/>
</dbReference>
<dbReference type="PANTHER" id="PTHR30055">
    <property type="entry name" value="HTH-TYPE TRANSCRIPTIONAL REGULATOR RUTR"/>
    <property type="match status" value="1"/>
</dbReference>
<keyword evidence="3" id="KW-0804">Transcription</keyword>
<feature type="domain" description="HTH tetR-type" evidence="5">
    <location>
        <begin position="13"/>
        <end position="73"/>
    </location>
</feature>
<comment type="caution">
    <text evidence="6">The sequence shown here is derived from an EMBL/GenBank/DDBJ whole genome shotgun (WGS) entry which is preliminary data.</text>
</comment>
<dbReference type="EMBL" id="JADBEF010000001">
    <property type="protein sequence ID" value="MBE1561499.1"/>
    <property type="molecule type" value="Genomic_DNA"/>
</dbReference>
<keyword evidence="1" id="KW-0805">Transcription regulation</keyword>
<evidence type="ECO:0000313" key="7">
    <source>
        <dbReference type="Proteomes" id="UP000661607"/>
    </source>
</evidence>
<keyword evidence="2 4" id="KW-0238">DNA-binding</keyword>
<organism evidence="6 7">
    <name type="scientific">Nonomuraea africana</name>
    <dbReference type="NCBI Taxonomy" id="46171"/>
    <lineage>
        <taxon>Bacteria</taxon>
        <taxon>Bacillati</taxon>
        <taxon>Actinomycetota</taxon>
        <taxon>Actinomycetes</taxon>
        <taxon>Streptosporangiales</taxon>
        <taxon>Streptosporangiaceae</taxon>
        <taxon>Nonomuraea</taxon>
    </lineage>
</organism>
<protein>
    <submittedName>
        <fullName evidence="6">AcrR family transcriptional regulator</fullName>
    </submittedName>
</protein>
<proteinExistence type="predicted"/>
<dbReference type="Gene3D" id="1.10.357.10">
    <property type="entry name" value="Tetracycline Repressor, domain 2"/>
    <property type="match status" value="1"/>
</dbReference>
<evidence type="ECO:0000256" key="1">
    <source>
        <dbReference type="ARBA" id="ARBA00023015"/>
    </source>
</evidence>
<keyword evidence="7" id="KW-1185">Reference proteome</keyword>
<dbReference type="InterPro" id="IPR001647">
    <property type="entry name" value="HTH_TetR"/>
</dbReference>
<dbReference type="InterPro" id="IPR023772">
    <property type="entry name" value="DNA-bd_HTH_TetR-type_CS"/>
</dbReference>
<dbReference type="Pfam" id="PF00440">
    <property type="entry name" value="TetR_N"/>
    <property type="match status" value="1"/>
</dbReference>
<dbReference type="SUPFAM" id="SSF46689">
    <property type="entry name" value="Homeodomain-like"/>
    <property type="match status" value="1"/>
</dbReference>
<dbReference type="InterPro" id="IPR009057">
    <property type="entry name" value="Homeodomain-like_sf"/>
</dbReference>
<dbReference type="PROSITE" id="PS01081">
    <property type="entry name" value="HTH_TETR_1"/>
    <property type="match status" value="1"/>
</dbReference>
<evidence type="ECO:0000259" key="5">
    <source>
        <dbReference type="PROSITE" id="PS50977"/>
    </source>
</evidence>
<evidence type="ECO:0000256" key="2">
    <source>
        <dbReference type="ARBA" id="ARBA00023125"/>
    </source>
</evidence>
<evidence type="ECO:0000313" key="6">
    <source>
        <dbReference type="EMBL" id="MBE1561499.1"/>
    </source>
</evidence>
<dbReference type="Gene3D" id="1.10.10.60">
    <property type="entry name" value="Homeodomain-like"/>
    <property type="match status" value="1"/>
</dbReference>
<gene>
    <name evidence="6" type="ORF">H4W81_004278</name>
</gene>